<proteinExistence type="predicted"/>
<dbReference type="GO" id="GO:0005576">
    <property type="term" value="C:extracellular region"/>
    <property type="evidence" value="ECO:0007669"/>
    <property type="project" value="TreeGrafter"/>
</dbReference>
<accession>A0A8H6R7V7</accession>
<dbReference type="PANTHER" id="PTHR38123">
    <property type="entry name" value="CELL WALL SERINE-THREONINE-RICH GALACTOMANNOPROTEIN MP1 (AFU_ORTHOLOGUE AFUA_4G03240)"/>
    <property type="match status" value="1"/>
</dbReference>
<gene>
    <name evidence="2" type="ORF">HII31_11961</name>
</gene>
<dbReference type="InterPro" id="IPR021054">
    <property type="entry name" value="Cell_wall_mannoprotein_1"/>
</dbReference>
<dbReference type="EMBL" id="JABCIY010000248">
    <property type="protein sequence ID" value="KAF7186729.1"/>
    <property type="molecule type" value="Genomic_DNA"/>
</dbReference>
<dbReference type="Gene3D" id="1.20.1280.140">
    <property type="match status" value="1"/>
</dbReference>
<keyword evidence="3" id="KW-1185">Reference proteome</keyword>
<feature type="signal peptide" evidence="1">
    <location>
        <begin position="1"/>
        <end position="16"/>
    </location>
</feature>
<dbReference type="OrthoDB" id="3485059at2759"/>
<dbReference type="AlphaFoldDB" id="A0A8H6R7V7"/>
<evidence type="ECO:0000256" key="1">
    <source>
        <dbReference type="SAM" id="SignalP"/>
    </source>
</evidence>
<dbReference type="Pfam" id="PF12296">
    <property type="entry name" value="HsbA"/>
    <property type="match status" value="1"/>
</dbReference>
<evidence type="ECO:0008006" key="4">
    <source>
        <dbReference type="Google" id="ProtNLM"/>
    </source>
</evidence>
<organism evidence="2 3">
    <name type="scientific">Pseudocercospora fuligena</name>
    <dbReference type="NCBI Taxonomy" id="685502"/>
    <lineage>
        <taxon>Eukaryota</taxon>
        <taxon>Fungi</taxon>
        <taxon>Dikarya</taxon>
        <taxon>Ascomycota</taxon>
        <taxon>Pezizomycotina</taxon>
        <taxon>Dothideomycetes</taxon>
        <taxon>Dothideomycetidae</taxon>
        <taxon>Mycosphaerellales</taxon>
        <taxon>Mycosphaerellaceae</taxon>
        <taxon>Pseudocercospora</taxon>
    </lineage>
</organism>
<protein>
    <recommendedName>
        <fullName evidence="4">Hydrophobic surface binding protein</fullName>
    </recommendedName>
</protein>
<reference evidence="2" key="1">
    <citation type="submission" date="2020-04" db="EMBL/GenBank/DDBJ databases">
        <title>Draft genome resource of the tomato pathogen Pseudocercospora fuligena.</title>
        <authorList>
            <person name="Zaccaron A."/>
        </authorList>
    </citation>
    <scope>NUCLEOTIDE SEQUENCE</scope>
    <source>
        <strain evidence="2">PF001</strain>
    </source>
</reference>
<sequence length="173" mass="17719">MVALSHLLLLATSVTALVLPRDGAKIQADLKVLNQDYNSLKQADQTYATGGDASGVQTAVDKVSADTKSATADAKSSTTLSSSDSQAINSYISGTLEPSIKAAIQATEANKAQVAKAGLTSAVQAELKQLKDETDALGNALVAITPTKTGASNLNKAFAKIDADYDEGIAAFS</sequence>
<dbReference type="Proteomes" id="UP000660729">
    <property type="component" value="Unassembled WGS sequence"/>
</dbReference>
<keyword evidence="1" id="KW-0732">Signal</keyword>
<comment type="caution">
    <text evidence="2">The sequence shown here is derived from an EMBL/GenBank/DDBJ whole genome shotgun (WGS) entry which is preliminary data.</text>
</comment>
<feature type="chain" id="PRO_5034134421" description="Hydrophobic surface binding protein" evidence="1">
    <location>
        <begin position="17"/>
        <end position="173"/>
    </location>
</feature>
<evidence type="ECO:0000313" key="2">
    <source>
        <dbReference type="EMBL" id="KAF7186729.1"/>
    </source>
</evidence>
<evidence type="ECO:0000313" key="3">
    <source>
        <dbReference type="Proteomes" id="UP000660729"/>
    </source>
</evidence>
<name>A0A8H6R7V7_9PEZI</name>
<dbReference type="PANTHER" id="PTHR38123:SF1">
    <property type="entry name" value="HYDROPHOBIC SURFACE BINDING PROTEIN"/>
    <property type="match status" value="1"/>
</dbReference>